<protein>
    <submittedName>
        <fullName evidence="2">Uncharacterized protein</fullName>
    </submittedName>
</protein>
<dbReference type="Proteomes" id="UP001600888">
    <property type="component" value="Unassembled WGS sequence"/>
</dbReference>
<feature type="compositionally biased region" description="Acidic residues" evidence="1">
    <location>
        <begin position="1"/>
        <end position="11"/>
    </location>
</feature>
<keyword evidence="3" id="KW-1185">Reference proteome</keyword>
<reference evidence="2 3" key="1">
    <citation type="submission" date="2024-03" db="EMBL/GenBank/DDBJ databases">
        <title>A high-quality draft genome sequence of Diaporthe vaccinii, a causative agent of upright dieback and viscid rot disease in cranberry plants.</title>
        <authorList>
            <person name="Sarrasin M."/>
            <person name="Lang B.F."/>
            <person name="Burger G."/>
        </authorList>
    </citation>
    <scope>NUCLEOTIDE SEQUENCE [LARGE SCALE GENOMIC DNA]</scope>
    <source>
        <strain evidence="2 3">IS7</strain>
    </source>
</reference>
<gene>
    <name evidence="2" type="ORF">FJTKL_10230</name>
</gene>
<accession>A0ABR4EL09</accession>
<organism evidence="2 3">
    <name type="scientific">Diaporthe vaccinii</name>
    <dbReference type="NCBI Taxonomy" id="105482"/>
    <lineage>
        <taxon>Eukaryota</taxon>
        <taxon>Fungi</taxon>
        <taxon>Dikarya</taxon>
        <taxon>Ascomycota</taxon>
        <taxon>Pezizomycotina</taxon>
        <taxon>Sordariomycetes</taxon>
        <taxon>Sordariomycetidae</taxon>
        <taxon>Diaporthales</taxon>
        <taxon>Diaporthaceae</taxon>
        <taxon>Diaporthe</taxon>
        <taxon>Diaporthe eres species complex</taxon>
    </lineage>
</organism>
<dbReference type="EMBL" id="JBAWTH010000045">
    <property type="protein sequence ID" value="KAL2283133.1"/>
    <property type="molecule type" value="Genomic_DNA"/>
</dbReference>
<comment type="caution">
    <text evidence="2">The sequence shown here is derived from an EMBL/GenBank/DDBJ whole genome shotgun (WGS) entry which is preliminary data.</text>
</comment>
<name>A0ABR4EL09_9PEZI</name>
<feature type="region of interest" description="Disordered" evidence="1">
    <location>
        <begin position="1"/>
        <end position="22"/>
    </location>
</feature>
<evidence type="ECO:0000313" key="3">
    <source>
        <dbReference type="Proteomes" id="UP001600888"/>
    </source>
</evidence>
<evidence type="ECO:0000256" key="1">
    <source>
        <dbReference type="SAM" id="MobiDB-lite"/>
    </source>
</evidence>
<evidence type="ECO:0000313" key="2">
    <source>
        <dbReference type="EMBL" id="KAL2283133.1"/>
    </source>
</evidence>
<sequence>MADFDSDDYETEPAPANPYAHLGAKSIEAMFETRFQDRLKTKSHSKHTSPSPQLIVWTATNTSLPGMILLDLSRPLPTR</sequence>
<proteinExistence type="predicted"/>